<name>A0AAW2NLU0_9LAMI</name>
<dbReference type="Pfam" id="PF00078">
    <property type="entry name" value="RVT_1"/>
    <property type="match status" value="1"/>
</dbReference>
<reference evidence="2" key="1">
    <citation type="submission" date="2020-06" db="EMBL/GenBank/DDBJ databases">
        <authorList>
            <person name="Li T."/>
            <person name="Hu X."/>
            <person name="Zhang T."/>
            <person name="Song X."/>
            <person name="Zhang H."/>
            <person name="Dai N."/>
            <person name="Sheng W."/>
            <person name="Hou X."/>
            <person name="Wei L."/>
        </authorList>
    </citation>
    <scope>NUCLEOTIDE SEQUENCE</scope>
    <source>
        <strain evidence="2">G01</strain>
        <tissue evidence="2">Leaf</tissue>
    </source>
</reference>
<proteinExistence type="predicted"/>
<dbReference type="PROSITE" id="PS50878">
    <property type="entry name" value="RT_POL"/>
    <property type="match status" value="1"/>
</dbReference>
<accession>A0AAW2NLU0</accession>
<sequence length="671" mass="73349">MDSEYLEDGLTDEDRRCLRVMPTLEEVREAVFSIDPDSVAGPDGFGEIISEDVFGAVTEFFRGVKMPKSFTATTISLILQTVSPTCSSEYRPISLCDVTNKICTKLMTIRLGHVLPKVISLSQSGFVPVRLLSDNVLLVQELVHSLESRRPDANVVFKLHMAKAYDRVSWDFLYQVLRRKGFPQCYLTLLVFDLGERLGAALCAHPMMFYQAPGLIRVSHLAYADDLMIFTTTCRQNMELLRDFCGRNRKACLFDPSSPTARFAPGLGNDESLPWREAGLDSKCVAGHSIASASGKSMFSGGGRWIGVCSLEDYVWAFSMKLCGGFGASHPYGRSTCMVATVEICIRLLCLIIVIIPRFGIASVVFEMWPNLLSSGPWVKDSSDYTHAFCTDHLPDSYAAGQGDKLCGRGLVRGISRRNQHGKLFDKLHLGGSYLLISASVWQHFAAIFGSASVIRGASPIWCTSGDILPHSTRSSHSDADTFPDPLVYMDAAECCEVSWGTVLDRCIILEVQRHLRTLYAARTLTSTQLKGDLHQAAVMGFIFHQQVPRAPSIVRWHAPSPYWFKLNTDGSSLGNLGLAGAGASLEIRGHVHLTYQFALAHGPVCWQSSLLSGGDGACPDPRSCPLCGGGCHDGDLALKVSCFWEVGGSTPDYANCMPPTVARGGCSTCF</sequence>
<feature type="domain" description="Reverse transcriptase" evidence="1">
    <location>
        <begin position="59"/>
        <end position="280"/>
    </location>
</feature>
<dbReference type="PANTHER" id="PTHR46890:SF48">
    <property type="entry name" value="RNA-DIRECTED DNA POLYMERASE"/>
    <property type="match status" value="1"/>
</dbReference>
<evidence type="ECO:0000259" key="1">
    <source>
        <dbReference type="PROSITE" id="PS50878"/>
    </source>
</evidence>
<protein>
    <recommendedName>
        <fullName evidence="1">Reverse transcriptase domain-containing protein</fullName>
    </recommendedName>
</protein>
<evidence type="ECO:0000313" key="2">
    <source>
        <dbReference type="EMBL" id="KAL0344383.1"/>
    </source>
</evidence>
<gene>
    <name evidence="2" type="ORF">Sangu_1325700</name>
</gene>
<dbReference type="AlphaFoldDB" id="A0AAW2NLU0"/>
<dbReference type="CDD" id="cd01650">
    <property type="entry name" value="RT_nLTR_like"/>
    <property type="match status" value="1"/>
</dbReference>
<dbReference type="PANTHER" id="PTHR46890">
    <property type="entry name" value="NON-LTR RETROLELEMENT REVERSE TRANSCRIPTASE-LIKE PROTEIN-RELATED"/>
    <property type="match status" value="1"/>
</dbReference>
<organism evidence="2">
    <name type="scientific">Sesamum angustifolium</name>
    <dbReference type="NCBI Taxonomy" id="2727405"/>
    <lineage>
        <taxon>Eukaryota</taxon>
        <taxon>Viridiplantae</taxon>
        <taxon>Streptophyta</taxon>
        <taxon>Embryophyta</taxon>
        <taxon>Tracheophyta</taxon>
        <taxon>Spermatophyta</taxon>
        <taxon>Magnoliopsida</taxon>
        <taxon>eudicotyledons</taxon>
        <taxon>Gunneridae</taxon>
        <taxon>Pentapetalae</taxon>
        <taxon>asterids</taxon>
        <taxon>lamiids</taxon>
        <taxon>Lamiales</taxon>
        <taxon>Pedaliaceae</taxon>
        <taxon>Sesamum</taxon>
    </lineage>
</organism>
<dbReference type="InterPro" id="IPR052343">
    <property type="entry name" value="Retrotransposon-Effector_Assoc"/>
</dbReference>
<comment type="caution">
    <text evidence="2">The sequence shown here is derived from an EMBL/GenBank/DDBJ whole genome shotgun (WGS) entry which is preliminary data.</text>
</comment>
<reference evidence="2" key="2">
    <citation type="journal article" date="2024" name="Plant">
        <title>Genomic evolution and insights into agronomic trait innovations of Sesamum species.</title>
        <authorList>
            <person name="Miao H."/>
            <person name="Wang L."/>
            <person name="Qu L."/>
            <person name="Liu H."/>
            <person name="Sun Y."/>
            <person name="Le M."/>
            <person name="Wang Q."/>
            <person name="Wei S."/>
            <person name="Zheng Y."/>
            <person name="Lin W."/>
            <person name="Duan Y."/>
            <person name="Cao H."/>
            <person name="Xiong S."/>
            <person name="Wang X."/>
            <person name="Wei L."/>
            <person name="Li C."/>
            <person name="Ma Q."/>
            <person name="Ju M."/>
            <person name="Zhao R."/>
            <person name="Li G."/>
            <person name="Mu C."/>
            <person name="Tian Q."/>
            <person name="Mei H."/>
            <person name="Zhang T."/>
            <person name="Gao T."/>
            <person name="Zhang H."/>
        </authorList>
    </citation>
    <scope>NUCLEOTIDE SEQUENCE</scope>
    <source>
        <strain evidence="2">G01</strain>
    </source>
</reference>
<dbReference type="EMBL" id="JACGWK010000007">
    <property type="protein sequence ID" value="KAL0344383.1"/>
    <property type="molecule type" value="Genomic_DNA"/>
</dbReference>
<dbReference type="InterPro" id="IPR000477">
    <property type="entry name" value="RT_dom"/>
</dbReference>